<proteinExistence type="predicted"/>
<evidence type="ECO:0000313" key="4">
    <source>
        <dbReference type="EMBL" id="GHB53386.1"/>
    </source>
</evidence>
<evidence type="ECO:0000313" key="5">
    <source>
        <dbReference type="Proteomes" id="UP000642809"/>
    </source>
</evidence>
<keyword evidence="1" id="KW-0378">Hydrolase</keyword>
<dbReference type="GO" id="GO:0016798">
    <property type="term" value="F:hydrolase activity, acting on glycosyl bonds"/>
    <property type="evidence" value="ECO:0007669"/>
    <property type="project" value="InterPro"/>
</dbReference>
<dbReference type="Gene3D" id="2.60.120.260">
    <property type="entry name" value="Galactose-binding domain-like"/>
    <property type="match status" value="5"/>
</dbReference>
<feature type="domain" description="CBM-cenC" evidence="2">
    <location>
        <begin position="1036"/>
        <end position="1169"/>
    </location>
</feature>
<dbReference type="InterPro" id="IPR008979">
    <property type="entry name" value="Galactose-bd-like_sf"/>
</dbReference>
<dbReference type="InterPro" id="IPR026444">
    <property type="entry name" value="Secre_tail"/>
</dbReference>
<dbReference type="NCBIfam" id="TIGR04183">
    <property type="entry name" value="Por_Secre_tail"/>
    <property type="match status" value="1"/>
</dbReference>
<reference evidence="4" key="2">
    <citation type="submission" date="2020-09" db="EMBL/GenBank/DDBJ databases">
        <authorList>
            <person name="Sun Q."/>
            <person name="Kim S."/>
        </authorList>
    </citation>
    <scope>NUCLEOTIDE SEQUENCE</scope>
    <source>
        <strain evidence="4">KCTC 23224</strain>
    </source>
</reference>
<accession>A0A8J3D5D2</accession>
<feature type="domain" description="CBM-cenC" evidence="2">
    <location>
        <begin position="28"/>
        <end position="161"/>
    </location>
</feature>
<protein>
    <recommendedName>
        <fullName evidence="6">Por secretion system C-terminal sorting domain-containing protein</fullName>
    </recommendedName>
</protein>
<evidence type="ECO:0000259" key="2">
    <source>
        <dbReference type="Pfam" id="PF02018"/>
    </source>
</evidence>
<feature type="domain" description="CBM-cenC" evidence="2">
    <location>
        <begin position="875"/>
        <end position="1008"/>
    </location>
</feature>
<reference evidence="4" key="1">
    <citation type="journal article" date="2014" name="Int. J. Syst. Evol. Microbiol.">
        <title>Complete genome sequence of Corynebacterium casei LMG S-19264T (=DSM 44701T), isolated from a smear-ripened cheese.</title>
        <authorList>
            <consortium name="US DOE Joint Genome Institute (JGI-PGF)"/>
            <person name="Walter F."/>
            <person name="Albersmeier A."/>
            <person name="Kalinowski J."/>
            <person name="Ruckert C."/>
        </authorList>
    </citation>
    <scope>NUCLEOTIDE SEQUENCE</scope>
    <source>
        <strain evidence="4">KCTC 23224</strain>
    </source>
</reference>
<dbReference type="Proteomes" id="UP000642809">
    <property type="component" value="Unassembled WGS sequence"/>
</dbReference>
<dbReference type="EMBL" id="BMYF01000036">
    <property type="protein sequence ID" value="GHB53386.1"/>
    <property type="molecule type" value="Genomic_DNA"/>
</dbReference>
<dbReference type="Pfam" id="PF02018">
    <property type="entry name" value="CBM_4_9"/>
    <property type="match status" value="3"/>
</dbReference>
<evidence type="ECO:0000259" key="3">
    <source>
        <dbReference type="Pfam" id="PF18962"/>
    </source>
</evidence>
<organism evidence="4 5">
    <name type="scientific">Mongoliitalea lutea</name>
    <dbReference type="NCBI Taxonomy" id="849756"/>
    <lineage>
        <taxon>Bacteria</taxon>
        <taxon>Pseudomonadati</taxon>
        <taxon>Bacteroidota</taxon>
        <taxon>Cytophagia</taxon>
        <taxon>Cytophagales</taxon>
        <taxon>Cyclobacteriaceae</taxon>
        <taxon>Mongoliitalea</taxon>
    </lineage>
</organism>
<gene>
    <name evidence="4" type="ORF">GCM10008106_37300</name>
</gene>
<evidence type="ECO:0008006" key="6">
    <source>
        <dbReference type="Google" id="ProtNLM"/>
    </source>
</evidence>
<dbReference type="Pfam" id="PF18962">
    <property type="entry name" value="Por_Secre_tail"/>
    <property type="match status" value="1"/>
</dbReference>
<dbReference type="SUPFAM" id="SSF49785">
    <property type="entry name" value="Galactose-binding domain-like"/>
    <property type="match status" value="3"/>
</dbReference>
<dbReference type="InterPro" id="IPR003305">
    <property type="entry name" value="CenC_carb-bd"/>
</dbReference>
<name>A0A8J3D5D2_9BACT</name>
<keyword evidence="5" id="KW-1185">Reference proteome</keyword>
<evidence type="ECO:0000256" key="1">
    <source>
        <dbReference type="ARBA" id="ARBA00022801"/>
    </source>
</evidence>
<comment type="caution">
    <text evidence="4">The sequence shown here is derived from an EMBL/GenBank/DDBJ whole genome shotgun (WGS) entry which is preliminary data.</text>
</comment>
<feature type="domain" description="Secretion system C-terminal sorting" evidence="3">
    <location>
        <begin position="1355"/>
        <end position="1424"/>
    </location>
</feature>
<sequence>MTLLSIHAWSLEIPPKALERTSLEEQPNLVINGDFSNELTSWTSFIADFAGVSASVAVSNGEAAITNIAGAGGEVWFVQLNQELTPTQIGALEVGQTYKVSFQARSTTAGRQLRMYFGENGGGFQSINVTDVTLGTEMQTFEATFTVGATFEAMKLGFEMGLSNDPVFIDNVSLVKTEASDEPTEPETGGGLSLPVTFDDEDIDYVLADFGGAVSEIVTDPTDPINNVVQTIKSADAADFAGTTVGGPAGFSSPIPFAPGATTMSVRVWSPVSGIPVRLKVEDSRDNTISVETEARVTQAETWQTLVFDFSNEAFGTAAINFANSYNMASIFFDFGTSGESVGAARTYFWDDMEFGGEVGEDSGLILLPITFENDIDWSAIIENFAGGELTVIDNPDTEGNESARVGRMVKNAGEVFGGSVIRLDQTIDLSRGTEFRASVWAPRAGSRMLLKFENPLNPAQEFEQNVEIPVANEWVDISFDMSGANRAFTFRNIVLIFDLGTVGDGSENFTWFVDNIRQVEEEVVAPADRPTLPLTFEEDINWEAVITNFDGGVLTVIDNPDTNGNSSAKVARMVKNPGQPWGGAFIDLAGPIDLSQGTEFTAQVWAPRENTTMLFKFENSADPGQNFEQNVTIPASNEWTDVSINMSGANRAFPYDRIVFIFDLGTVGDGSGNFTWFLDNVAQVQGEGPGVGVLTLPVTFEDEDIDYELTDFEGTSSEIVVDPTNPANRVAQTTKSETAALFAGTTIGGTAGFASPIPFAAGATFMNVRVWSPVAGIQVRLKVEASNDPTISVETEATVTEASGWQTITFNFANQAAGTEAINFARSYNKATIFFDFGRSGADVGEARTYFWDDLAFGQGQDQEEPQEPGEQTNLVINGDFADGLNSWTPFIADFAGVSANVAVTNGEAAITGITGAGGEIWHVQLNQIFTPEQIALLEIGETYNVSFQARSTVENRQLRMYFGEDGGGFRSIEVTDVTLGTEMQTFEVTFEVGAIYDAMKLGFEMGLSNDPVFIGNVSMVKEEGETTEPETPTSLVINGDFADGLNSWTPFIADFAGVSANVAVTNGEAAITDITGAGGEIWHVQLNQIFTPEQIALLEVGETYNVSFQARSTVENRQLRMYFGEDGGGFRSIEVTDVTLGTEMQTFEVSFEVGATYDAMKLGFEMGLSNDPVFIDNVSMVKEVFELRGQTITFVDIPAQLAGADPIELEATASSGLAVSFTAESENISIEGNMVTLLAPGRATIVATQEGNNEFRPAPPVTRTFCINPLRPTITLSGEGTGNTVLTSNASTGNQWFRNGIAIEGATGQTFTVTNQGSYTVSVRVDDCVSEASEAINLIVNSNRIQRPREISVFPNPVETYLQIRGISESVSSVEMVDMTGRVNNIVFEQSNDGIRANVANLAPGMYVVRIQEGNRSYAVKVLKK</sequence>